<reference evidence="2 3" key="1">
    <citation type="submission" date="2019-04" db="EMBL/GenBank/DDBJ databases">
        <title>Draft genome of the big-headed turtle Platysternon megacephalum.</title>
        <authorList>
            <person name="Gong S."/>
        </authorList>
    </citation>
    <scope>NUCLEOTIDE SEQUENCE [LARGE SCALE GENOMIC DNA]</scope>
    <source>
        <strain evidence="2">DO16091913</strain>
        <tissue evidence="2">Muscle</tissue>
    </source>
</reference>
<evidence type="ECO:0000313" key="3">
    <source>
        <dbReference type="Proteomes" id="UP000297703"/>
    </source>
</evidence>
<sequence length="171" mass="18261">MGAAGGTSDRLMQLWRSTDALGLNQACPGGKSRRWGEPAHPARMGEIGAGSEGEDVPEGTGQSRTDPADGRRGVGGQGAGSAVQSDGVIHQRATVRLRIQLPERRGQRHGTDSQTGAPDPAAERAAGLVDGRHAQGRGRRSQDHRRRRQRCREIPSRCRRQGLAKGLLLPL</sequence>
<evidence type="ECO:0000256" key="1">
    <source>
        <dbReference type="SAM" id="MobiDB-lite"/>
    </source>
</evidence>
<name>A0A4D9DMV8_9SAUR</name>
<proteinExistence type="predicted"/>
<dbReference type="AlphaFoldDB" id="A0A4D9DMV8"/>
<evidence type="ECO:0000313" key="2">
    <source>
        <dbReference type="EMBL" id="TFJ96232.1"/>
    </source>
</evidence>
<dbReference type="Proteomes" id="UP000297703">
    <property type="component" value="Unassembled WGS sequence"/>
</dbReference>
<gene>
    <name evidence="2" type="ORF">DR999_PMT21987</name>
</gene>
<dbReference type="EMBL" id="QXTE01000731">
    <property type="protein sequence ID" value="TFJ96232.1"/>
    <property type="molecule type" value="Genomic_DNA"/>
</dbReference>
<reference evidence="2 3" key="2">
    <citation type="submission" date="2019-04" db="EMBL/GenBank/DDBJ databases">
        <title>The genome sequence of big-headed turtle.</title>
        <authorList>
            <person name="Gong S."/>
        </authorList>
    </citation>
    <scope>NUCLEOTIDE SEQUENCE [LARGE SCALE GENOMIC DNA]</scope>
    <source>
        <strain evidence="2">DO16091913</strain>
        <tissue evidence="2">Muscle</tissue>
    </source>
</reference>
<accession>A0A4D9DMV8</accession>
<protein>
    <submittedName>
        <fullName evidence="2">Uncharacterized protein</fullName>
    </submittedName>
</protein>
<organism evidence="2 3">
    <name type="scientific">Platysternon megacephalum</name>
    <name type="common">big-headed turtle</name>
    <dbReference type="NCBI Taxonomy" id="55544"/>
    <lineage>
        <taxon>Eukaryota</taxon>
        <taxon>Metazoa</taxon>
        <taxon>Chordata</taxon>
        <taxon>Craniata</taxon>
        <taxon>Vertebrata</taxon>
        <taxon>Euteleostomi</taxon>
        <taxon>Archelosauria</taxon>
        <taxon>Testudinata</taxon>
        <taxon>Testudines</taxon>
        <taxon>Cryptodira</taxon>
        <taxon>Durocryptodira</taxon>
        <taxon>Testudinoidea</taxon>
        <taxon>Platysternidae</taxon>
        <taxon>Platysternon</taxon>
    </lineage>
</organism>
<feature type="region of interest" description="Disordered" evidence="1">
    <location>
        <begin position="22"/>
        <end position="157"/>
    </location>
</feature>
<feature type="compositionally biased region" description="Basic and acidic residues" evidence="1">
    <location>
        <begin position="101"/>
        <end position="111"/>
    </location>
</feature>
<feature type="compositionally biased region" description="Basic residues" evidence="1">
    <location>
        <begin position="134"/>
        <end position="150"/>
    </location>
</feature>
<comment type="caution">
    <text evidence="2">The sequence shown here is derived from an EMBL/GenBank/DDBJ whole genome shotgun (WGS) entry which is preliminary data.</text>
</comment>
<keyword evidence="3" id="KW-1185">Reference proteome</keyword>